<dbReference type="CDD" id="cd13601">
    <property type="entry name" value="PBP2_TRAP_DctP1_3_4_like"/>
    <property type="match status" value="1"/>
</dbReference>
<dbReference type="Proteomes" id="UP000237925">
    <property type="component" value="Chromosome"/>
</dbReference>
<protein>
    <submittedName>
        <fullName evidence="3">C4-dicarboxylate ABC transporter</fullName>
    </submittedName>
</protein>
<dbReference type="SUPFAM" id="SSF53850">
    <property type="entry name" value="Periplasmic binding protein-like II"/>
    <property type="match status" value="1"/>
</dbReference>
<dbReference type="PANTHER" id="PTHR33376:SF15">
    <property type="entry name" value="BLL6794 PROTEIN"/>
    <property type="match status" value="1"/>
</dbReference>
<keyword evidence="1 2" id="KW-0732">Signal</keyword>
<proteinExistence type="predicted"/>
<dbReference type="GO" id="GO:0055085">
    <property type="term" value="P:transmembrane transport"/>
    <property type="evidence" value="ECO:0007669"/>
    <property type="project" value="InterPro"/>
</dbReference>
<feature type="chain" id="PRO_5015310642" evidence="2">
    <location>
        <begin position="23"/>
        <end position="338"/>
    </location>
</feature>
<dbReference type="InterPro" id="IPR038404">
    <property type="entry name" value="TRAP_DctP_sf"/>
</dbReference>
<reference evidence="3 4" key="1">
    <citation type="submission" date="2018-03" db="EMBL/GenBank/DDBJ databases">
        <title>Genome sequencing of Melaminivora sp.</title>
        <authorList>
            <person name="Kim S.-J."/>
            <person name="Heo J."/>
            <person name="Ahn J.-H."/>
            <person name="Kwon S.-W."/>
        </authorList>
    </citation>
    <scope>NUCLEOTIDE SEQUENCE [LARGE SCALE GENOMIC DNA]</scope>
    <source>
        <strain evidence="3 4">SC2-9</strain>
    </source>
</reference>
<dbReference type="RefSeq" id="WP_106682857.1">
    <property type="nucleotide sequence ID" value="NZ_CP027667.1"/>
</dbReference>
<keyword evidence="4" id="KW-1185">Reference proteome</keyword>
<evidence type="ECO:0000256" key="2">
    <source>
        <dbReference type="SAM" id="SignalP"/>
    </source>
</evidence>
<sequence>MNPSLPISLAVAALCAVGTATAQTKLKLADSFPVGHYLPKYFTTPMMERLKADPAAKGIEFEYYPAEQLGKAKDMLSLTQSGLVDIAYVGPGFVSDKMPLSVVSELPLPYTGSCQATLAYWNLARPGGLLDKKEFAPNGVRLLFTIVLPPYQVITRKPFASLKDLEGMKIRASGSAKELLLKKLKAVPVLMPTPEVYESLSRGTIDGVLFPFNSLAPYEVDKLSRTGTIGSNFGSYVANWVISEKRFQSLPAAVQKDLSAMGDELTRSVCKQVESDEAGDVERTRAAGVKLTPLSPADQQTLEQVAAQVATEWAQTLDRRGKSGTEVLNAFKAGLAAK</sequence>
<dbReference type="OrthoDB" id="9177965at2"/>
<dbReference type="EMBL" id="CP027667">
    <property type="protein sequence ID" value="AVO48377.1"/>
    <property type="molecule type" value="Genomic_DNA"/>
</dbReference>
<dbReference type="PANTHER" id="PTHR33376">
    <property type="match status" value="1"/>
</dbReference>
<dbReference type="Pfam" id="PF03480">
    <property type="entry name" value="DctP"/>
    <property type="match status" value="1"/>
</dbReference>
<dbReference type="NCBIfam" id="NF037995">
    <property type="entry name" value="TRAP_S1"/>
    <property type="match status" value="1"/>
</dbReference>
<dbReference type="AlphaFoldDB" id="A0A2R3Q9R4"/>
<evidence type="ECO:0000256" key="1">
    <source>
        <dbReference type="ARBA" id="ARBA00022729"/>
    </source>
</evidence>
<dbReference type="KEGG" id="mela:C6568_03235"/>
<dbReference type="Gene3D" id="3.40.190.170">
    <property type="entry name" value="Bacterial extracellular solute-binding protein, family 7"/>
    <property type="match status" value="1"/>
</dbReference>
<accession>A0A2R3Q9R4</accession>
<name>A0A2R3Q9R4_9BURK</name>
<feature type="signal peptide" evidence="2">
    <location>
        <begin position="1"/>
        <end position="22"/>
    </location>
</feature>
<gene>
    <name evidence="3" type="ORF">C6568_03235</name>
</gene>
<evidence type="ECO:0000313" key="4">
    <source>
        <dbReference type="Proteomes" id="UP000237925"/>
    </source>
</evidence>
<dbReference type="InterPro" id="IPR018389">
    <property type="entry name" value="DctP_fam"/>
</dbReference>
<evidence type="ECO:0000313" key="3">
    <source>
        <dbReference type="EMBL" id="AVO48377.1"/>
    </source>
</evidence>
<organism evidence="3 4">
    <name type="scientific">Melaminivora suipulveris</name>
    <dbReference type="NCBI Taxonomy" id="2109913"/>
    <lineage>
        <taxon>Bacteria</taxon>
        <taxon>Pseudomonadati</taxon>
        <taxon>Pseudomonadota</taxon>
        <taxon>Betaproteobacteria</taxon>
        <taxon>Burkholderiales</taxon>
        <taxon>Comamonadaceae</taxon>
        <taxon>Melaminivora</taxon>
    </lineage>
</organism>